<accession>A0A0V1PVI7</accession>
<protein>
    <submittedName>
        <fullName evidence="1">Uncharacterized protein</fullName>
    </submittedName>
</protein>
<evidence type="ECO:0000313" key="2">
    <source>
        <dbReference type="Proteomes" id="UP000054251"/>
    </source>
</evidence>
<evidence type="ECO:0000313" key="1">
    <source>
        <dbReference type="EMBL" id="KSA00257.1"/>
    </source>
</evidence>
<dbReference type="AlphaFoldDB" id="A0A0V1PVI7"/>
<gene>
    <name evidence="1" type="ORF">AC631_04004</name>
</gene>
<sequence>MQAIKNLNRILDPYNEKKLRQIGEMAVRLSHASKVDSTANAAIAKVVEKGLSTAFTEFSELDEEGFLKVYSN</sequence>
<keyword evidence="2" id="KW-1185">Reference proteome</keyword>
<dbReference type="RefSeq" id="XP_015466359.1">
    <property type="nucleotide sequence ID" value="XM_015612833.1"/>
</dbReference>
<dbReference type="Proteomes" id="UP000054251">
    <property type="component" value="Unassembled WGS sequence"/>
</dbReference>
<comment type="caution">
    <text evidence="1">The sequence shown here is derived from an EMBL/GenBank/DDBJ whole genome shotgun (WGS) entry which is preliminary data.</text>
</comment>
<dbReference type="GeneID" id="26841013"/>
<dbReference type="EMBL" id="LMYN01000096">
    <property type="protein sequence ID" value="KSA00257.1"/>
    <property type="molecule type" value="Genomic_DNA"/>
</dbReference>
<organism evidence="1 2">
    <name type="scientific">Debaryomyces fabryi</name>
    <dbReference type="NCBI Taxonomy" id="58627"/>
    <lineage>
        <taxon>Eukaryota</taxon>
        <taxon>Fungi</taxon>
        <taxon>Dikarya</taxon>
        <taxon>Ascomycota</taxon>
        <taxon>Saccharomycotina</taxon>
        <taxon>Pichiomycetes</taxon>
        <taxon>Debaryomycetaceae</taxon>
        <taxon>Debaryomyces</taxon>
    </lineage>
</organism>
<proteinExistence type="predicted"/>
<name>A0A0V1PVI7_9ASCO</name>
<reference evidence="1 2" key="1">
    <citation type="submission" date="2015-11" db="EMBL/GenBank/DDBJ databases">
        <title>The genome of Debaryomyces fabryi.</title>
        <authorList>
            <person name="Tafer H."/>
            <person name="Lopandic K."/>
        </authorList>
    </citation>
    <scope>NUCLEOTIDE SEQUENCE [LARGE SCALE GENOMIC DNA]</scope>
    <source>
        <strain evidence="1 2">CBS 789</strain>
    </source>
</reference>